<name>A0AAP7CLV4_9GAMM</name>
<sequence length="207" mass="23183">MNKPDEPFDQKLTQHYKERKERTTLTSDQQKALLKKATHTKPKKFGFTLQLTSLACALGVFAFIVFDNNNVINTEPKTVHNTALNTIDIHDYSFIKTHEINQAGSYASSINEQKHALDSQLANDLRRHQQRHIEYGTLVKVDNDWYIASCNDEVLVQIKQSLLSDLKGKHAVESGLNTGDMLAMAHNGKGQIIALKHAGAGVKMCRG</sequence>
<organism evidence="3 4">
    <name type="scientific">Pseudoalteromonas arctica</name>
    <dbReference type="NCBI Taxonomy" id="394751"/>
    <lineage>
        <taxon>Bacteria</taxon>
        <taxon>Pseudomonadati</taxon>
        <taxon>Pseudomonadota</taxon>
        <taxon>Gammaproteobacteria</taxon>
        <taxon>Alteromonadales</taxon>
        <taxon>Pseudoalteromonadaceae</taxon>
        <taxon>Pseudoalteromonas</taxon>
    </lineage>
</organism>
<dbReference type="RefSeq" id="WP_169044277.1">
    <property type="nucleotide sequence ID" value="NZ_JABBYB010000005.1"/>
</dbReference>
<evidence type="ECO:0000256" key="1">
    <source>
        <dbReference type="SAM" id="MobiDB-lite"/>
    </source>
</evidence>
<proteinExistence type="predicted"/>
<evidence type="ECO:0000313" key="3">
    <source>
        <dbReference type="EMBL" id="NMP02855.1"/>
    </source>
</evidence>
<dbReference type="AlphaFoldDB" id="A0AAP7CLV4"/>
<protein>
    <submittedName>
        <fullName evidence="3">Uncharacterized protein</fullName>
    </submittedName>
</protein>
<keyword evidence="2" id="KW-0472">Membrane</keyword>
<feature type="transmembrane region" description="Helical" evidence="2">
    <location>
        <begin position="45"/>
        <end position="66"/>
    </location>
</feature>
<keyword evidence="2" id="KW-0812">Transmembrane</keyword>
<reference evidence="3 4" key="1">
    <citation type="submission" date="2020-04" db="EMBL/GenBank/DDBJ databases">
        <title>Genome sequencing and assembly of Pseudoalteromonas arctica.</title>
        <authorList>
            <person name="Cook G.M."/>
        </authorList>
    </citation>
    <scope>NUCLEOTIDE SEQUENCE [LARGE SCALE GENOMIC DNA]</scope>
    <source>
        <strain evidence="3 4">NEC-BIFX-2020_001</strain>
    </source>
</reference>
<dbReference type="Proteomes" id="UP000549590">
    <property type="component" value="Unassembled WGS sequence"/>
</dbReference>
<comment type="caution">
    <text evidence="3">The sequence shown here is derived from an EMBL/GenBank/DDBJ whole genome shotgun (WGS) entry which is preliminary data.</text>
</comment>
<evidence type="ECO:0000256" key="2">
    <source>
        <dbReference type="SAM" id="Phobius"/>
    </source>
</evidence>
<gene>
    <name evidence="3" type="ORF">HHE94_09010</name>
</gene>
<accession>A0AAP7CLV4</accession>
<keyword evidence="2" id="KW-1133">Transmembrane helix</keyword>
<evidence type="ECO:0000313" key="4">
    <source>
        <dbReference type="Proteomes" id="UP000549590"/>
    </source>
</evidence>
<dbReference type="EMBL" id="JABBYB010000005">
    <property type="protein sequence ID" value="NMP02855.1"/>
    <property type="molecule type" value="Genomic_DNA"/>
</dbReference>
<feature type="region of interest" description="Disordered" evidence="1">
    <location>
        <begin position="1"/>
        <end position="29"/>
    </location>
</feature>